<feature type="domain" description="OmpR/PhoB-type" evidence="3">
    <location>
        <begin position="214"/>
        <end position="311"/>
    </location>
</feature>
<dbReference type="InterPro" id="IPR001867">
    <property type="entry name" value="OmpR/PhoB-type_DNA-bd"/>
</dbReference>
<dbReference type="InterPro" id="IPR036388">
    <property type="entry name" value="WH-like_DNA-bd_sf"/>
</dbReference>
<dbReference type="RefSeq" id="WP_119050094.1">
    <property type="nucleotide sequence ID" value="NZ_CP032157.1"/>
</dbReference>
<name>A0A3B7MKM8_9BACT</name>
<dbReference type="OrthoDB" id="7556122at2"/>
<accession>A0A3B7MKM8</accession>
<dbReference type="Pfam" id="PF00486">
    <property type="entry name" value="Trans_reg_C"/>
    <property type="match status" value="1"/>
</dbReference>
<dbReference type="Gene3D" id="1.10.10.10">
    <property type="entry name" value="Winged helix-like DNA-binding domain superfamily/Winged helix DNA-binding domain"/>
    <property type="match status" value="1"/>
</dbReference>
<dbReference type="SMART" id="SM00862">
    <property type="entry name" value="Trans_reg_C"/>
    <property type="match status" value="1"/>
</dbReference>
<evidence type="ECO:0000256" key="1">
    <source>
        <dbReference type="ARBA" id="ARBA00023125"/>
    </source>
</evidence>
<dbReference type="CDD" id="cd00383">
    <property type="entry name" value="trans_reg_C"/>
    <property type="match status" value="1"/>
</dbReference>
<dbReference type="SUPFAM" id="SSF46894">
    <property type="entry name" value="C-terminal effector domain of the bipartite response regulators"/>
    <property type="match status" value="1"/>
</dbReference>
<organism evidence="4 5">
    <name type="scientific">Paraflavitalea soli</name>
    <dbReference type="NCBI Taxonomy" id="2315862"/>
    <lineage>
        <taxon>Bacteria</taxon>
        <taxon>Pseudomonadati</taxon>
        <taxon>Bacteroidota</taxon>
        <taxon>Chitinophagia</taxon>
        <taxon>Chitinophagales</taxon>
        <taxon>Chitinophagaceae</taxon>
        <taxon>Paraflavitalea</taxon>
    </lineage>
</organism>
<dbReference type="Proteomes" id="UP000263900">
    <property type="component" value="Chromosome"/>
</dbReference>
<dbReference type="GO" id="GO:0003677">
    <property type="term" value="F:DNA binding"/>
    <property type="evidence" value="ECO:0007669"/>
    <property type="project" value="UniProtKB-UniRule"/>
</dbReference>
<dbReference type="InterPro" id="IPR016032">
    <property type="entry name" value="Sig_transdc_resp-reg_C-effctor"/>
</dbReference>
<feature type="DNA-binding region" description="OmpR/PhoB-type" evidence="2">
    <location>
        <begin position="214"/>
        <end position="311"/>
    </location>
</feature>
<keyword evidence="5" id="KW-1185">Reference proteome</keyword>
<dbReference type="EMBL" id="CP032157">
    <property type="protein sequence ID" value="AXY74207.1"/>
    <property type="molecule type" value="Genomic_DNA"/>
</dbReference>
<dbReference type="PROSITE" id="PS51755">
    <property type="entry name" value="OMPR_PHOB"/>
    <property type="match status" value="1"/>
</dbReference>
<dbReference type="GO" id="GO:0006355">
    <property type="term" value="P:regulation of DNA-templated transcription"/>
    <property type="evidence" value="ECO:0007669"/>
    <property type="project" value="InterPro"/>
</dbReference>
<evidence type="ECO:0000259" key="3">
    <source>
        <dbReference type="PROSITE" id="PS51755"/>
    </source>
</evidence>
<protein>
    <submittedName>
        <fullName evidence="4">Winged helix family transcriptional regulator</fullName>
    </submittedName>
</protein>
<evidence type="ECO:0000313" key="4">
    <source>
        <dbReference type="EMBL" id="AXY74207.1"/>
    </source>
</evidence>
<dbReference type="KEGG" id="pseg:D3H65_09575"/>
<gene>
    <name evidence="4" type="ORF">D3H65_09575</name>
</gene>
<evidence type="ECO:0000313" key="5">
    <source>
        <dbReference type="Proteomes" id="UP000263900"/>
    </source>
</evidence>
<dbReference type="AlphaFoldDB" id="A0A3B7MKM8"/>
<dbReference type="GO" id="GO:0000160">
    <property type="term" value="P:phosphorelay signal transduction system"/>
    <property type="evidence" value="ECO:0007669"/>
    <property type="project" value="InterPro"/>
</dbReference>
<sequence length="315" mass="35096">MRWKTLLAMAVALVLIISWTATREGKSIPAYDKANEMIMMRNIGHQLLLHVGDSTSRVLPVQQTGEHEYVLRFASPFTFVPDSLVKAIDRVVKKHRLPPTYLVEVITCLNDDVVFGYSIFKDSTNNIVPCRGRAQVMGCYKIKLQFPATAEAAVPDYFLPGSLAAICLSLLVRFLYKKRNNTHSGGASIAFATAPAPATATTDPDPEPTLEVPANFIPLGRYRFYTGRQQLQFDQETIPLTAKESKLLQVFAASPNVVIDRDRLLKEVWEDEGVITGRSLDMFVSKLRKRLQLDAGISIINVHGKGYKLAIDDSK</sequence>
<reference evidence="4 5" key="1">
    <citation type="submission" date="2018-09" db="EMBL/GenBank/DDBJ databases">
        <title>Genome sequencing of strain 6GH32-13.</title>
        <authorList>
            <person name="Weon H.-Y."/>
            <person name="Heo J."/>
            <person name="Kwon S.-W."/>
        </authorList>
    </citation>
    <scope>NUCLEOTIDE SEQUENCE [LARGE SCALE GENOMIC DNA]</scope>
    <source>
        <strain evidence="4 5">5GH32-13</strain>
    </source>
</reference>
<evidence type="ECO:0000256" key="2">
    <source>
        <dbReference type="PROSITE-ProRule" id="PRU01091"/>
    </source>
</evidence>
<keyword evidence="1 2" id="KW-0238">DNA-binding</keyword>
<proteinExistence type="predicted"/>